<name>E8R7F3_DESM0</name>
<reference evidence="1 2" key="2">
    <citation type="journal article" date="2011" name="Stand. Genomic Sci.">
        <title>Complete genome sequence of Desulfurococcus mucosus type strain (O7/1).</title>
        <authorList>
            <person name="Wirth R."/>
            <person name="Chertkov O."/>
            <person name="Held B."/>
            <person name="Lapidus A."/>
            <person name="Nolan M."/>
            <person name="Lucas S."/>
            <person name="Hammon N."/>
            <person name="Deshpande S."/>
            <person name="Cheng J.F."/>
            <person name="Tapia R."/>
            <person name="Han C."/>
            <person name="Goodwin L."/>
            <person name="Pitluck S."/>
            <person name="Liolios K."/>
            <person name="Ioanna P."/>
            <person name="Ivanova N."/>
            <person name="Mavromatis K."/>
            <person name="Mikhailova N."/>
            <person name="Pati A."/>
            <person name="Chen A."/>
            <person name="Palaniappan K."/>
            <person name="Land M."/>
            <person name="Hauser L."/>
            <person name="Chang Y.J."/>
            <person name="Jeffries C.D."/>
            <person name="Bilek Y."/>
            <person name="Hader T."/>
            <person name="Rohde M."/>
            <person name="Spring S."/>
            <person name="Sikorski J."/>
            <person name="Goker M."/>
            <person name="Woyke T."/>
            <person name="Bristow J."/>
            <person name="Eisen J.A."/>
            <person name="Markowitz V."/>
            <person name="Hugenholtz P."/>
            <person name="Kyrpides N.C."/>
            <person name="Klenk H.P."/>
        </authorList>
    </citation>
    <scope>NUCLEOTIDE SEQUENCE [LARGE SCALE GENOMIC DNA]</scope>
    <source>
        <strain evidence="2">ATCC 35584 / DSM 2162 / JCM 9187 / O7/1</strain>
    </source>
</reference>
<dbReference type="Proteomes" id="UP000001068">
    <property type="component" value="Chromosome"/>
</dbReference>
<dbReference type="Pfam" id="PF09868">
    <property type="entry name" value="DUF2095"/>
    <property type="match status" value="1"/>
</dbReference>
<accession>E8R7F3</accession>
<keyword evidence="2" id="KW-1185">Reference proteome</keyword>
<protein>
    <recommendedName>
        <fullName evidence="3">DUF2095 domain-containing protein</fullName>
    </recommendedName>
</protein>
<evidence type="ECO:0008006" key="3">
    <source>
        <dbReference type="Google" id="ProtNLM"/>
    </source>
</evidence>
<dbReference type="eggNOG" id="arCOG05763">
    <property type="taxonomic scope" value="Archaea"/>
</dbReference>
<dbReference type="KEGG" id="dmu:Desmu_1324"/>
<dbReference type="GeneID" id="10154050"/>
<evidence type="ECO:0000313" key="1">
    <source>
        <dbReference type="EMBL" id="ADV65618.1"/>
    </source>
</evidence>
<reference evidence="2" key="1">
    <citation type="submission" date="2010-11" db="EMBL/GenBank/DDBJ databases">
        <title>The complete genome of Desulfurococcus mucosus DSM 2162.</title>
        <authorList>
            <consortium name="US DOE Joint Genome Institute (JGI-PGF)"/>
            <person name="Lucas S."/>
            <person name="Copeland A."/>
            <person name="Lapidus A."/>
            <person name="Bruce D."/>
            <person name="Goodwin L."/>
            <person name="Pitluck S."/>
            <person name="Kyrpides N."/>
            <person name="Mavromatis K."/>
            <person name="Pagani I."/>
            <person name="Ivanova N."/>
            <person name="Ovchinnikova G."/>
            <person name="Chertkov O."/>
            <person name="Held B."/>
            <person name="Brettin T."/>
            <person name="Detter J.C."/>
            <person name="Tapia R."/>
            <person name="Han C."/>
            <person name="Land M."/>
            <person name="Hauser L."/>
            <person name="Markowitz V."/>
            <person name="Cheng J.-F."/>
            <person name="Hugenholtz P."/>
            <person name="Woyke T."/>
            <person name="Wu D."/>
            <person name="Wirth R."/>
            <person name="Bilek Y."/>
            <person name="Hader T."/>
            <person name="Klenk H.-P."/>
            <person name="Eisen J.A."/>
        </authorList>
    </citation>
    <scope>NUCLEOTIDE SEQUENCE [LARGE SCALE GENOMIC DNA]</scope>
    <source>
        <strain evidence="2">ATCC 35584 / DSM 2162 / JCM 9187 / O7/1</strain>
    </source>
</reference>
<organism evidence="1 2">
    <name type="scientific">Desulfurococcus mucosus (strain ATCC 35584 / DSM 2162 / JCM 9187 / O7/1)</name>
    <dbReference type="NCBI Taxonomy" id="765177"/>
    <lineage>
        <taxon>Archaea</taxon>
        <taxon>Thermoproteota</taxon>
        <taxon>Thermoprotei</taxon>
        <taxon>Desulfurococcales</taxon>
        <taxon>Desulfurococcaceae</taxon>
        <taxon>Desulfurococcus</taxon>
    </lineage>
</organism>
<dbReference type="EMBL" id="CP002363">
    <property type="protein sequence ID" value="ADV65618.1"/>
    <property type="molecule type" value="Genomic_DNA"/>
</dbReference>
<dbReference type="STRING" id="765177.Desmu_1324"/>
<dbReference type="HOGENOM" id="CLU_1922875_0_0_2"/>
<sequence length="119" mass="14115">MPGTYRIDDFRKKYPHLAREILDGEGGQSIELTVDMGYSDPWSGYVPTVIDYIRRCKSVSEALEVIDYLVKHEELSTRDAEELRTLLREKGLEFFGGRKQDDYYYKEARRYWEKAFENT</sequence>
<dbReference type="InterPro" id="IPR018662">
    <property type="entry name" value="DUF2095"/>
</dbReference>
<gene>
    <name evidence="1" type="ordered locus">Desmu_1324</name>
</gene>
<evidence type="ECO:0000313" key="2">
    <source>
        <dbReference type="Proteomes" id="UP000001068"/>
    </source>
</evidence>
<dbReference type="OrthoDB" id="84782at2157"/>
<dbReference type="RefSeq" id="WP_013562840.1">
    <property type="nucleotide sequence ID" value="NC_014961.1"/>
</dbReference>
<proteinExistence type="predicted"/>
<dbReference type="AlphaFoldDB" id="E8R7F3"/>